<proteinExistence type="predicted"/>
<sequence length="113" mass="11929">MDVYSQQTSVVEHSLLSSRQNCHGRSADACVGVRRQAQAVQCLSPDIMAHTSDVAAGTSESKCFPSIPAENTCSTDPSRRKGARRTLAVAVVGCLCLGWASAFRPSFPGQMGA</sequence>
<protein>
    <submittedName>
        <fullName evidence="2">Uncharacterized protein</fullName>
    </submittedName>
</protein>
<reference evidence="2 3" key="1">
    <citation type="journal article" date="2014" name="Mol. Plant">
        <title>Chromosome Scale Genome Assembly and Transcriptome Profiling of Nannochloropsis gaditana in Nitrogen Depletion.</title>
        <authorList>
            <person name="Corteggiani Carpinelli E."/>
            <person name="Telatin A."/>
            <person name="Vitulo N."/>
            <person name="Forcato C."/>
            <person name="D'Angelo M."/>
            <person name="Schiavon R."/>
            <person name="Vezzi A."/>
            <person name="Giacometti G.M."/>
            <person name="Morosinotto T."/>
            <person name="Valle G."/>
        </authorList>
    </citation>
    <scope>NUCLEOTIDE SEQUENCE [LARGE SCALE GENOMIC DNA]</scope>
    <source>
        <strain evidence="2 3">B-31</strain>
    </source>
</reference>
<keyword evidence="1" id="KW-0812">Transmembrane</keyword>
<gene>
    <name evidence="2" type="ORF">Naga_100422g2</name>
</gene>
<keyword evidence="3" id="KW-1185">Reference proteome</keyword>
<dbReference type="EMBL" id="AZIL01002689">
    <property type="protein sequence ID" value="EWM21036.1"/>
    <property type="molecule type" value="Genomic_DNA"/>
</dbReference>
<dbReference type="Proteomes" id="UP000019335">
    <property type="component" value="Unassembled WGS sequence"/>
</dbReference>
<keyword evidence="1" id="KW-0472">Membrane</keyword>
<comment type="caution">
    <text evidence="2">The sequence shown here is derived from an EMBL/GenBank/DDBJ whole genome shotgun (WGS) entry which is preliminary data.</text>
</comment>
<keyword evidence="1" id="KW-1133">Transmembrane helix</keyword>
<evidence type="ECO:0000256" key="1">
    <source>
        <dbReference type="SAM" id="Phobius"/>
    </source>
</evidence>
<name>W7TKW4_9STRA</name>
<evidence type="ECO:0000313" key="2">
    <source>
        <dbReference type="EMBL" id="EWM21036.1"/>
    </source>
</evidence>
<evidence type="ECO:0000313" key="3">
    <source>
        <dbReference type="Proteomes" id="UP000019335"/>
    </source>
</evidence>
<dbReference type="AlphaFoldDB" id="W7TKW4"/>
<accession>W7TKW4</accession>
<feature type="transmembrane region" description="Helical" evidence="1">
    <location>
        <begin position="87"/>
        <end position="107"/>
    </location>
</feature>
<organism evidence="2 3">
    <name type="scientific">Nannochloropsis gaditana</name>
    <dbReference type="NCBI Taxonomy" id="72520"/>
    <lineage>
        <taxon>Eukaryota</taxon>
        <taxon>Sar</taxon>
        <taxon>Stramenopiles</taxon>
        <taxon>Ochrophyta</taxon>
        <taxon>Eustigmatophyceae</taxon>
        <taxon>Eustigmatales</taxon>
        <taxon>Monodopsidaceae</taxon>
        <taxon>Nannochloropsis</taxon>
    </lineage>
</organism>
<dbReference type="OrthoDB" id="10306096at2759"/>